<feature type="transmembrane region" description="Helical" evidence="1">
    <location>
        <begin position="27"/>
        <end position="48"/>
    </location>
</feature>
<dbReference type="EMBL" id="DUJO01000057">
    <property type="protein sequence ID" value="HII75274.1"/>
    <property type="molecule type" value="Genomic_DNA"/>
</dbReference>
<dbReference type="Proteomes" id="UP000646844">
    <property type="component" value="Unassembled WGS sequence"/>
</dbReference>
<dbReference type="GeneID" id="60598346"/>
<sequence>MLFPGLAGLSGLAIVYRESVKKAITNPIVLLLMALAFLESLVTMLFVVDHL</sequence>
<keyword evidence="1" id="KW-0472">Membrane</keyword>
<keyword evidence="1" id="KW-0812">Transmembrane</keyword>
<proteinExistence type="predicted"/>
<evidence type="ECO:0000256" key="1">
    <source>
        <dbReference type="SAM" id="Phobius"/>
    </source>
</evidence>
<keyword evidence="1" id="KW-1133">Transmembrane helix</keyword>
<comment type="caution">
    <text evidence="2">The sequence shown here is derived from an EMBL/GenBank/DDBJ whole genome shotgun (WGS) entry which is preliminary data.</text>
</comment>
<dbReference type="RefSeq" id="WP_198429713.1">
    <property type="nucleotide sequence ID" value="NZ_BAABQO010000009.1"/>
</dbReference>
<organism evidence="2 3">
    <name type="scientific">Sulfurisphaera tokodaii</name>
    <dbReference type="NCBI Taxonomy" id="111955"/>
    <lineage>
        <taxon>Archaea</taxon>
        <taxon>Thermoproteota</taxon>
        <taxon>Thermoprotei</taxon>
        <taxon>Sulfolobales</taxon>
        <taxon>Sulfolobaceae</taxon>
        <taxon>Sulfurisphaera</taxon>
    </lineage>
</organism>
<name>A0A832WUA7_9CREN</name>
<protein>
    <submittedName>
        <fullName evidence="2">Uncharacterized protein</fullName>
    </submittedName>
</protein>
<dbReference type="AlphaFoldDB" id="A0A832WUA7"/>
<accession>A0A832WUA7</accession>
<evidence type="ECO:0000313" key="2">
    <source>
        <dbReference type="EMBL" id="HII75274.1"/>
    </source>
</evidence>
<reference evidence="2" key="1">
    <citation type="journal article" date="2020" name="bioRxiv">
        <title>A rank-normalized archaeal taxonomy based on genome phylogeny resolves widespread incomplete and uneven classifications.</title>
        <authorList>
            <person name="Rinke C."/>
            <person name="Chuvochina M."/>
            <person name="Mussig A.J."/>
            <person name="Chaumeil P.-A."/>
            <person name="Waite D.W."/>
            <person name="Whitman W.B."/>
            <person name="Parks D.H."/>
            <person name="Hugenholtz P."/>
        </authorList>
    </citation>
    <scope>NUCLEOTIDE SEQUENCE</scope>
    <source>
        <strain evidence="2">UBA8838</strain>
    </source>
</reference>
<evidence type="ECO:0000313" key="3">
    <source>
        <dbReference type="Proteomes" id="UP000646844"/>
    </source>
</evidence>
<gene>
    <name evidence="2" type="ORF">HA332_13140</name>
</gene>